<dbReference type="PROSITE" id="PS50112">
    <property type="entry name" value="PAS"/>
    <property type="match status" value="1"/>
</dbReference>
<sequence>MPGTILSINPFGAVQLGYTVGKLTGRSVLSLFHEADRETSRETQMELAHVTGVTTVGQQAALIVPEIDLPSEATAEFSGGEEND</sequence>
<dbReference type="EMBL" id="JH660643">
    <property type="protein sequence ID" value="EIM28629.1"/>
    <property type="molecule type" value="Genomic_DNA"/>
</dbReference>
<dbReference type="PATRIC" id="fig|864069.3.peg.2889"/>
<dbReference type="Gene3D" id="3.30.450.20">
    <property type="entry name" value="PAS domain"/>
    <property type="match status" value="1"/>
</dbReference>
<evidence type="ECO:0000259" key="1">
    <source>
        <dbReference type="PROSITE" id="PS50112"/>
    </source>
</evidence>
<keyword evidence="3" id="KW-1185">Reference proteome</keyword>
<dbReference type="RefSeq" id="WP_009491819.1">
    <property type="nucleotide sequence ID" value="NZ_CP141049.1"/>
</dbReference>
<reference evidence="2 3" key="1">
    <citation type="submission" date="2012-02" db="EMBL/GenBank/DDBJ databases">
        <title>Improved High-Quality Draft sequence of Microvirga sp. WSM3557.</title>
        <authorList>
            <consortium name="US DOE Joint Genome Institute"/>
            <person name="Lucas S."/>
            <person name="Han J."/>
            <person name="Lapidus A."/>
            <person name="Cheng J.-F."/>
            <person name="Goodwin L."/>
            <person name="Pitluck S."/>
            <person name="Peters L."/>
            <person name="Zhang X."/>
            <person name="Detter J.C."/>
            <person name="Han C."/>
            <person name="Tapia R."/>
            <person name="Land M."/>
            <person name="Hauser L."/>
            <person name="Kyrpides N."/>
            <person name="Ivanova N."/>
            <person name="Pagani I."/>
            <person name="Brau L."/>
            <person name="Yates R."/>
            <person name="O'Hara G."/>
            <person name="Rui T."/>
            <person name="Howieson J."/>
            <person name="Reeve W."/>
            <person name="Woyke T."/>
        </authorList>
    </citation>
    <scope>NUCLEOTIDE SEQUENCE [LARGE SCALE GENOMIC DNA]</scope>
    <source>
        <strain evidence="2 3">WSM3557</strain>
    </source>
</reference>
<protein>
    <recommendedName>
        <fullName evidence="1">PAS domain-containing protein</fullName>
    </recommendedName>
</protein>
<dbReference type="InterPro" id="IPR035965">
    <property type="entry name" value="PAS-like_dom_sf"/>
</dbReference>
<dbReference type="HOGENOM" id="CLU_2523817_0_0_5"/>
<name>I4YXD7_9HYPH</name>
<dbReference type="InterPro" id="IPR000014">
    <property type="entry name" value="PAS"/>
</dbReference>
<gene>
    <name evidence="2" type="ORF">MicloDRAFT_00026780</name>
</gene>
<dbReference type="AlphaFoldDB" id="I4YXD7"/>
<feature type="domain" description="PAS" evidence="1">
    <location>
        <begin position="1"/>
        <end position="52"/>
    </location>
</feature>
<dbReference type="SUPFAM" id="SSF55785">
    <property type="entry name" value="PYP-like sensor domain (PAS domain)"/>
    <property type="match status" value="1"/>
</dbReference>
<organism evidence="2 3">
    <name type="scientific">Microvirga lotononidis</name>
    <dbReference type="NCBI Taxonomy" id="864069"/>
    <lineage>
        <taxon>Bacteria</taxon>
        <taxon>Pseudomonadati</taxon>
        <taxon>Pseudomonadota</taxon>
        <taxon>Alphaproteobacteria</taxon>
        <taxon>Hyphomicrobiales</taxon>
        <taxon>Methylobacteriaceae</taxon>
        <taxon>Microvirga</taxon>
    </lineage>
</organism>
<dbReference type="Proteomes" id="UP000003947">
    <property type="component" value="Unassembled WGS sequence"/>
</dbReference>
<dbReference type="CDD" id="cd00130">
    <property type="entry name" value="PAS"/>
    <property type="match status" value="1"/>
</dbReference>
<accession>I4YXD7</accession>
<proteinExistence type="predicted"/>
<evidence type="ECO:0000313" key="3">
    <source>
        <dbReference type="Proteomes" id="UP000003947"/>
    </source>
</evidence>
<evidence type="ECO:0000313" key="2">
    <source>
        <dbReference type="EMBL" id="EIM28629.1"/>
    </source>
</evidence>
<dbReference type="STRING" id="864069.MicloDRAFT_00026780"/>